<dbReference type="InterPro" id="IPR005807">
    <property type="entry name" value="SecE_bac"/>
</dbReference>
<comment type="subcellular location">
    <subcellularLocation>
        <location evidence="1">Membrane</location>
    </subcellularLocation>
</comment>
<keyword evidence="2" id="KW-0813">Transport</keyword>
<evidence type="ECO:0000256" key="1">
    <source>
        <dbReference type="ARBA" id="ARBA00004370"/>
    </source>
</evidence>
<keyword evidence="7" id="KW-0811">Translocation</keyword>
<evidence type="ECO:0000256" key="7">
    <source>
        <dbReference type="ARBA" id="ARBA00023010"/>
    </source>
</evidence>
<dbReference type="Gene3D" id="1.20.5.1030">
    <property type="entry name" value="Preprotein translocase secy subunit"/>
    <property type="match status" value="1"/>
</dbReference>
<reference evidence="10" key="1">
    <citation type="submission" date="2018-05" db="EMBL/GenBank/DDBJ databases">
        <authorList>
            <person name="Lanie J.A."/>
            <person name="Ng W.-L."/>
            <person name="Kazmierczak K.M."/>
            <person name="Andrzejewski T.M."/>
            <person name="Davidsen T.M."/>
            <person name="Wayne K.J."/>
            <person name="Tettelin H."/>
            <person name="Glass J.I."/>
            <person name="Rusch D."/>
            <person name="Podicherti R."/>
            <person name="Tsui H.-C.T."/>
            <person name="Winkler M.E."/>
        </authorList>
    </citation>
    <scope>NUCLEOTIDE SEQUENCE</scope>
</reference>
<organism evidence="10">
    <name type="scientific">marine metagenome</name>
    <dbReference type="NCBI Taxonomy" id="408172"/>
    <lineage>
        <taxon>unclassified sequences</taxon>
        <taxon>metagenomes</taxon>
        <taxon>ecological metagenomes</taxon>
    </lineage>
</organism>
<evidence type="ECO:0000313" key="10">
    <source>
        <dbReference type="EMBL" id="SVA03570.1"/>
    </source>
</evidence>
<dbReference type="InterPro" id="IPR038379">
    <property type="entry name" value="SecE_sf"/>
</dbReference>
<evidence type="ECO:0000256" key="9">
    <source>
        <dbReference type="SAM" id="Phobius"/>
    </source>
</evidence>
<evidence type="ECO:0000256" key="3">
    <source>
        <dbReference type="ARBA" id="ARBA00022475"/>
    </source>
</evidence>
<keyword evidence="4 9" id="KW-0812">Transmembrane</keyword>
<accession>A0A381SHN6</accession>
<proteinExistence type="inferred from homology"/>
<dbReference type="GO" id="GO:0043952">
    <property type="term" value="P:protein transport by the Sec complex"/>
    <property type="evidence" value="ECO:0007669"/>
    <property type="project" value="TreeGrafter"/>
</dbReference>
<dbReference type="GO" id="GO:0005886">
    <property type="term" value="C:plasma membrane"/>
    <property type="evidence" value="ECO:0007669"/>
    <property type="project" value="TreeGrafter"/>
</dbReference>
<evidence type="ECO:0000256" key="2">
    <source>
        <dbReference type="ARBA" id="ARBA00022448"/>
    </source>
</evidence>
<sequence length="62" mass="7018">MFRRLRQFFKDVIAEFKRVQWPTREATIKSTSVVVCVSLVVALYLGIADLGLSDIMQMVIAG</sequence>
<dbReference type="Pfam" id="PF00584">
    <property type="entry name" value="SecE"/>
    <property type="match status" value="1"/>
</dbReference>
<gene>
    <name evidence="10" type="ORF">METZ01_LOCUS56424</name>
</gene>
<evidence type="ECO:0000256" key="4">
    <source>
        <dbReference type="ARBA" id="ARBA00022692"/>
    </source>
</evidence>
<dbReference type="PANTHER" id="PTHR33910">
    <property type="entry name" value="PROTEIN TRANSLOCASE SUBUNIT SECE"/>
    <property type="match status" value="1"/>
</dbReference>
<dbReference type="InterPro" id="IPR001901">
    <property type="entry name" value="Translocase_SecE/Sec61-g"/>
</dbReference>
<dbReference type="AlphaFoldDB" id="A0A381SHN6"/>
<keyword evidence="5" id="KW-0653">Protein transport</keyword>
<dbReference type="GO" id="GO:0006886">
    <property type="term" value="P:intracellular protein transport"/>
    <property type="evidence" value="ECO:0007669"/>
    <property type="project" value="InterPro"/>
</dbReference>
<evidence type="ECO:0000256" key="8">
    <source>
        <dbReference type="ARBA" id="ARBA00023136"/>
    </source>
</evidence>
<feature type="transmembrane region" description="Helical" evidence="9">
    <location>
        <begin position="26"/>
        <end position="47"/>
    </location>
</feature>
<dbReference type="EMBL" id="UINC01003125">
    <property type="protein sequence ID" value="SVA03570.1"/>
    <property type="molecule type" value="Genomic_DNA"/>
</dbReference>
<evidence type="ECO:0000256" key="6">
    <source>
        <dbReference type="ARBA" id="ARBA00022989"/>
    </source>
</evidence>
<name>A0A381SHN6_9ZZZZ</name>
<keyword evidence="6 9" id="KW-1133">Transmembrane helix</keyword>
<dbReference type="NCBIfam" id="TIGR00964">
    <property type="entry name" value="secE_bact"/>
    <property type="match status" value="1"/>
</dbReference>
<dbReference type="GO" id="GO:0008320">
    <property type="term" value="F:protein transmembrane transporter activity"/>
    <property type="evidence" value="ECO:0007669"/>
    <property type="project" value="InterPro"/>
</dbReference>
<dbReference type="GO" id="GO:0006605">
    <property type="term" value="P:protein targeting"/>
    <property type="evidence" value="ECO:0007669"/>
    <property type="project" value="InterPro"/>
</dbReference>
<dbReference type="PANTHER" id="PTHR33910:SF1">
    <property type="entry name" value="PROTEIN TRANSLOCASE SUBUNIT SECE"/>
    <property type="match status" value="1"/>
</dbReference>
<protein>
    <recommendedName>
        <fullName evidence="11">Protein translocase subunit SecE</fullName>
    </recommendedName>
</protein>
<evidence type="ECO:0000256" key="5">
    <source>
        <dbReference type="ARBA" id="ARBA00022927"/>
    </source>
</evidence>
<keyword evidence="8 9" id="KW-0472">Membrane</keyword>
<evidence type="ECO:0008006" key="11">
    <source>
        <dbReference type="Google" id="ProtNLM"/>
    </source>
</evidence>
<dbReference type="HAMAP" id="MF_00422">
    <property type="entry name" value="SecE"/>
    <property type="match status" value="1"/>
</dbReference>
<keyword evidence="3" id="KW-1003">Cell membrane</keyword>
<dbReference type="GO" id="GO:0009306">
    <property type="term" value="P:protein secretion"/>
    <property type="evidence" value="ECO:0007669"/>
    <property type="project" value="InterPro"/>
</dbReference>